<evidence type="ECO:0000256" key="8">
    <source>
        <dbReference type="ARBA" id="ARBA00022840"/>
    </source>
</evidence>
<dbReference type="HAMAP" id="MF_00109">
    <property type="entry name" value="Shikimate_kinase"/>
    <property type="match status" value="1"/>
</dbReference>
<comment type="function">
    <text evidence="11">Catalyzes the specific phosphorylation of the 3-hydroxyl group of shikimic acid using ATP as a cosubstrate.</text>
</comment>
<comment type="caution">
    <text evidence="11">Lacks conserved residue(s) required for the propagation of feature annotation.</text>
</comment>
<evidence type="ECO:0000256" key="3">
    <source>
        <dbReference type="ARBA" id="ARBA00012154"/>
    </source>
</evidence>
<feature type="binding site" evidence="11">
    <location>
        <position position="81"/>
    </location>
    <ligand>
        <name>substrate</name>
    </ligand>
</feature>
<comment type="pathway">
    <text evidence="1 11">Metabolic intermediate biosynthesis; chorismate biosynthesis; chorismate from D-erythrose 4-phosphate and phosphoenolpyruvate: step 5/7.</text>
</comment>
<dbReference type="PROSITE" id="PS01128">
    <property type="entry name" value="SHIKIMATE_KINASE"/>
    <property type="match status" value="1"/>
</dbReference>
<dbReference type="Pfam" id="PF01202">
    <property type="entry name" value="SKI"/>
    <property type="match status" value="1"/>
</dbReference>
<dbReference type="GO" id="GO:0004765">
    <property type="term" value="F:shikimate kinase activity"/>
    <property type="evidence" value="ECO:0007669"/>
    <property type="project" value="UniProtKB-UniRule"/>
</dbReference>
<evidence type="ECO:0000256" key="6">
    <source>
        <dbReference type="ARBA" id="ARBA00022741"/>
    </source>
</evidence>
<dbReference type="GO" id="GO:0008652">
    <property type="term" value="P:amino acid biosynthetic process"/>
    <property type="evidence" value="ECO:0007669"/>
    <property type="project" value="UniProtKB-KW"/>
</dbReference>
<feature type="binding site" evidence="11">
    <location>
        <position position="120"/>
    </location>
    <ligand>
        <name>ATP</name>
        <dbReference type="ChEBI" id="CHEBI:30616"/>
    </ligand>
</feature>
<keyword evidence="11" id="KW-0479">Metal-binding</keyword>
<feature type="binding site" evidence="11">
    <location>
        <position position="59"/>
    </location>
    <ligand>
        <name>substrate</name>
    </ligand>
</feature>
<comment type="subunit">
    <text evidence="11">Monomer.</text>
</comment>
<evidence type="ECO:0000313" key="13">
    <source>
        <dbReference type="Proteomes" id="UP000199225"/>
    </source>
</evidence>
<dbReference type="InterPro" id="IPR027417">
    <property type="entry name" value="P-loop_NTPase"/>
</dbReference>
<evidence type="ECO:0000256" key="4">
    <source>
        <dbReference type="ARBA" id="ARBA00022605"/>
    </source>
</evidence>
<organism evidence="12 13">
    <name type="scientific">Salimicrobium halophilum</name>
    <dbReference type="NCBI Taxonomy" id="86666"/>
    <lineage>
        <taxon>Bacteria</taxon>
        <taxon>Bacillati</taxon>
        <taxon>Bacillota</taxon>
        <taxon>Bacilli</taxon>
        <taxon>Bacillales</taxon>
        <taxon>Bacillaceae</taxon>
        <taxon>Salimicrobium</taxon>
    </lineage>
</organism>
<comment type="subcellular location">
    <subcellularLocation>
        <location evidence="11">Cytoplasm</location>
    </subcellularLocation>
</comment>
<dbReference type="InterPro" id="IPR023000">
    <property type="entry name" value="Shikimate_kinase_CS"/>
</dbReference>
<evidence type="ECO:0000256" key="1">
    <source>
        <dbReference type="ARBA" id="ARBA00004842"/>
    </source>
</evidence>
<gene>
    <name evidence="11" type="primary">aroK</name>
    <name evidence="12" type="ORF">SAMN04490247_2332</name>
</gene>
<dbReference type="AlphaFoldDB" id="A0A1G8USV3"/>
<dbReference type="Gene3D" id="3.40.50.300">
    <property type="entry name" value="P-loop containing nucleotide triphosphate hydrolases"/>
    <property type="match status" value="1"/>
</dbReference>
<evidence type="ECO:0000313" key="12">
    <source>
        <dbReference type="EMBL" id="SDJ56040.1"/>
    </source>
</evidence>
<evidence type="ECO:0000256" key="7">
    <source>
        <dbReference type="ARBA" id="ARBA00022777"/>
    </source>
</evidence>
<comment type="similarity">
    <text evidence="2 11">Belongs to the shikimate kinase family.</text>
</comment>
<dbReference type="GO" id="GO:0005524">
    <property type="term" value="F:ATP binding"/>
    <property type="evidence" value="ECO:0007669"/>
    <property type="project" value="UniProtKB-UniRule"/>
</dbReference>
<evidence type="ECO:0000256" key="2">
    <source>
        <dbReference type="ARBA" id="ARBA00006997"/>
    </source>
</evidence>
<keyword evidence="9 11" id="KW-0057">Aromatic amino acid biosynthesis</keyword>
<feature type="binding site" evidence="11">
    <location>
        <position position="35"/>
    </location>
    <ligand>
        <name>substrate</name>
    </ligand>
</feature>
<accession>A0A1G8USV3</accession>
<evidence type="ECO:0000256" key="10">
    <source>
        <dbReference type="ARBA" id="ARBA00048567"/>
    </source>
</evidence>
<keyword evidence="11" id="KW-0460">Magnesium</keyword>
<dbReference type="CDD" id="cd00464">
    <property type="entry name" value="SK"/>
    <property type="match status" value="1"/>
</dbReference>
<dbReference type="PANTHER" id="PTHR21087">
    <property type="entry name" value="SHIKIMATE KINASE"/>
    <property type="match status" value="1"/>
</dbReference>
<keyword evidence="7 11" id="KW-0418">Kinase</keyword>
<keyword evidence="11" id="KW-0963">Cytoplasm</keyword>
<dbReference type="PRINTS" id="PR01100">
    <property type="entry name" value="SHIKIMTKNASE"/>
</dbReference>
<dbReference type="InterPro" id="IPR031322">
    <property type="entry name" value="Shikimate/glucono_kinase"/>
</dbReference>
<name>A0A1G8USV3_9BACI</name>
<keyword evidence="6 11" id="KW-0547">Nucleotide-binding</keyword>
<dbReference type="STRING" id="86666.SAMN04490247_2332"/>
<feature type="binding site" evidence="11">
    <location>
        <begin position="13"/>
        <end position="18"/>
    </location>
    <ligand>
        <name>ATP</name>
        <dbReference type="ChEBI" id="CHEBI:30616"/>
    </ligand>
</feature>
<keyword evidence="13" id="KW-1185">Reference proteome</keyword>
<protein>
    <recommendedName>
        <fullName evidence="3 11">Shikimate kinase</fullName>
        <shortName evidence="11">SK</shortName>
        <ecNumber evidence="3 11">2.7.1.71</ecNumber>
    </recommendedName>
</protein>
<feature type="binding site" evidence="11">
    <location>
        <position position="138"/>
    </location>
    <ligand>
        <name>substrate</name>
    </ligand>
</feature>
<comment type="cofactor">
    <cofactor evidence="11">
        <name>Mg(2+)</name>
        <dbReference type="ChEBI" id="CHEBI:18420"/>
    </cofactor>
    <text evidence="11">Binds 1 Mg(2+) ion per subunit.</text>
</comment>
<dbReference type="GO" id="GO:0000287">
    <property type="term" value="F:magnesium ion binding"/>
    <property type="evidence" value="ECO:0007669"/>
    <property type="project" value="UniProtKB-UniRule"/>
</dbReference>
<dbReference type="EMBL" id="FNEV01000007">
    <property type="protein sequence ID" value="SDJ56040.1"/>
    <property type="molecule type" value="Genomic_DNA"/>
</dbReference>
<reference evidence="13" key="1">
    <citation type="submission" date="2016-10" db="EMBL/GenBank/DDBJ databases">
        <authorList>
            <person name="Varghese N."/>
            <person name="Submissions S."/>
        </authorList>
    </citation>
    <scope>NUCLEOTIDE SEQUENCE [LARGE SCALE GENOMIC DNA]</scope>
    <source>
        <strain evidence="13">DSM 4771</strain>
    </source>
</reference>
<evidence type="ECO:0000256" key="9">
    <source>
        <dbReference type="ARBA" id="ARBA00023141"/>
    </source>
</evidence>
<dbReference type="GO" id="GO:0009423">
    <property type="term" value="P:chorismate biosynthetic process"/>
    <property type="evidence" value="ECO:0007669"/>
    <property type="project" value="UniProtKB-UniRule"/>
</dbReference>
<dbReference type="GO" id="GO:0009073">
    <property type="term" value="P:aromatic amino acid family biosynthetic process"/>
    <property type="evidence" value="ECO:0007669"/>
    <property type="project" value="UniProtKB-KW"/>
</dbReference>
<dbReference type="Proteomes" id="UP000199225">
    <property type="component" value="Unassembled WGS sequence"/>
</dbReference>
<proteinExistence type="inferred from homology"/>
<dbReference type="UniPathway" id="UPA00053">
    <property type="reaction ID" value="UER00088"/>
</dbReference>
<feature type="binding site" evidence="11">
    <location>
        <position position="17"/>
    </location>
    <ligand>
        <name>Mg(2+)</name>
        <dbReference type="ChEBI" id="CHEBI:18420"/>
    </ligand>
</feature>
<evidence type="ECO:0000256" key="5">
    <source>
        <dbReference type="ARBA" id="ARBA00022679"/>
    </source>
</evidence>
<dbReference type="InterPro" id="IPR000623">
    <property type="entry name" value="Shikimate_kinase/TSH1"/>
</dbReference>
<dbReference type="SUPFAM" id="SSF52540">
    <property type="entry name" value="P-loop containing nucleoside triphosphate hydrolases"/>
    <property type="match status" value="1"/>
</dbReference>
<keyword evidence="5 11" id="KW-0808">Transferase</keyword>
<keyword evidence="4 11" id="KW-0028">Amino-acid biosynthesis</keyword>
<keyword evidence="8 11" id="KW-0067">ATP-binding</keyword>
<evidence type="ECO:0000256" key="11">
    <source>
        <dbReference type="HAMAP-Rule" id="MF_00109"/>
    </source>
</evidence>
<dbReference type="PANTHER" id="PTHR21087:SF16">
    <property type="entry name" value="SHIKIMATE KINASE 1, CHLOROPLASTIC"/>
    <property type="match status" value="1"/>
</dbReference>
<sequence>MMEQPIALIGFMGVGKTTVGSLLSEKLSRPFIDVDKEIERHHGMKIRDMFATYGESMFREEEKKFITHYAKQEGTILSLGGGAFLQEDIKTICMEECLVLFLDISWENWRERLDELMEDRPVLRNKTVEEIRELFEERKSLYQAHHKKFMTDGWSEEEVADHIIESLQLK</sequence>
<dbReference type="GO" id="GO:0005829">
    <property type="term" value="C:cytosol"/>
    <property type="evidence" value="ECO:0007669"/>
    <property type="project" value="TreeGrafter"/>
</dbReference>
<dbReference type="EC" id="2.7.1.71" evidence="3 11"/>
<comment type="catalytic activity">
    <reaction evidence="10 11">
        <text>shikimate + ATP = 3-phosphoshikimate + ADP + H(+)</text>
        <dbReference type="Rhea" id="RHEA:13121"/>
        <dbReference type="ChEBI" id="CHEBI:15378"/>
        <dbReference type="ChEBI" id="CHEBI:30616"/>
        <dbReference type="ChEBI" id="CHEBI:36208"/>
        <dbReference type="ChEBI" id="CHEBI:145989"/>
        <dbReference type="ChEBI" id="CHEBI:456216"/>
        <dbReference type="EC" id="2.7.1.71"/>
    </reaction>
</comment>